<evidence type="ECO:0000256" key="7">
    <source>
        <dbReference type="SAM" id="SignalP"/>
    </source>
</evidence>
<evidence type="ECO:0000313" key="11">
    <source>
        <dbReference type="Proteomes" id="UP001341840"/>
    </source>
</evidence>
<protein>
    <submittedName>
        <fullName evidence="10">Protein trichome birefringence-like 39</fullName>
    </submittedName>
</protein>
<keyword evidence="7" id="KW-0732">Signal</keyword>
<feature type="signal peptide" evidence="7">
    <location>
        <begin position="1"/>
        <end position="33"/>
    </location>
</feature>
<dbReference type="InterPro" id="IPR029962">
    <property type="entry name" value="TBL"/>
</dbReference>
<evidence type="ECO:0000259" key="8">
    <source>
        <dbReference type="Pfam" id="PF13839"/>
    </source>
</evidence>
<organism evidence="10 11">
    <name type="scientific">Stylosanthes scabra</name>
    <dbReference type="NCBI Taxonomy" id="79078"/>
    <lineage>
        <taxon>Eukaryota</taxon>
        <taxon>Viridiplantae</taxon>
        <taxon>Streptophyta</taxon>
        <taxon>Embryophyta</taxon>
        <taxon>Tracheophyta</taxon>
        <taxon>Spermatophyta</taxon>
        <taxon>Magnoliopsida</taxon>
        <taxon>eudicotyledons</taxon>
        <taxon>Gunneridae</taxon>
        <taxon>Pentapetalae</taxon>
        <taxon>rosids</taxon>
        <taxon>fabids</taxon>
        <taxon>Fabales</taxon>
        <taxon>Fabaceae</taxon>
        <taxon>Papilionoideae</taxon>
        <taxon>50 kb inversion clade</taxon>
        <taxon>dalbergioids sensu lato</taxon>
        <taxon>Dalbergieae</taxon>
        <taxon>Pterocarpus clade</taxon>
        <taxon>Stylosanthes</taxon>
    </lineage>
</organism>
<evidence type="ECO:0000256" key="3">
    <source>
        <dbReference type="ARBA" id="ARBA00022692"/>
    </source>
</evidence>
<dbReference type="InterPro" id="IPR026057">
    <property type="entry name" value="TBL_C"/>
</dbReference>
<sequence>MGSVPLLPLKLLAPSMFFFFILLLFQFCHQTRAEDNNNDGPNRELVGKCNMFRGKWVYDPSYPLYDPNKCPFIDPQFNCQKNGRSDQMYQKFRWMPFSCSMPRFNGLEFLEKFKGKKIMFVGDSLSLNQFNSLACMLHAWVPKSRTTFRQKDAVSSVMFQDYGVELYLYRTAYLVDLEHEKQGRVLKLDSIKSGDAWRGMDVLVFNTWHWWTHTGSAQPWDYVQMNNKLYRDMNRMVAFYTGLRTWSRWVENNINPSQTKVFFLGISPVHYQGRDWNQPSKSCISEREPFFGLKYPGGTPMAWVVVSKVLNRISKPVYFLDVTTLSQYRKDAHPEAYSGVMSIDCSHWCLPGLPDTWNELLHAALVG</sequence>
<feature type="domain" description="Trichome birefringence-like N-terminal" evidence="9">
    <location>
        <begin position="48"/>
        <end position="100"/>
    </location>
</feature>
<accession>A0ABU6VI18</accession>
<comment type="caution">
    <text evidence="10">The sequence shown here is derived from an EMBL/GenBank/DDBJ whole genome shotgun (WGS) entry which is preliminary data.</text>
</comment>
<dbReference type="Pfam" id="PF13839">
    <property type="entry name" value="PC-Esterase"/>
    <property type="match status" value="1"/>
</dbReference>
<reference evidence="10 11" key="1">
    <citation type="journal article" date="2023" name="Plants (Basel)">
        <title>Bridging the Gap: Combining Genomics and Transcriptomics Approaches to Understand Stylosanthes scabra, an Orphan Legume from the Brazilian Caatinga.</title>
        <authorList>
            <person name="Ferreira-Neto J.R.C."/>
            <person name="da Silva M.D."/>
            <person name="Binneck E."/>
            <person name="de Melo N.F."/>
            <person name="da Silva R.H."/>
            <person name="de Melo A.L.T.M."/>
            <person name="Pandolfi V."/>
            <person name="Bustamante F.O."/>
            <person name="Brasileiro-Vidal A.C."/>
            <person name="Benko-Iseppon A.M."/>
        </authorList>
    </citation>
    <scope>NUCLEOTIDE SEQUENCE [LARGE SCALE GENOMIC DNA]</scope>
    <source>
        <tissue evidence="10">Leaves</tissue>
    </source>
</reference>
<evidence type="ECO:0000256" key="1">
    <source>
        <dbReference type="ARBA" id="ARBA00004167"/>
    </source>
</evidence>
<keyword evidence="3" id="KW-0812">Transmembrane</keyword>
<feature type="chain" id="PRO_5046158987" evidence="7">
    <location>
        <begin position="34"/>
        <end position="367"/>
    </location>
</feature>
<dbReference type="InterPro" id="IPR025846">
    <property type="entry name" value="TBL_N"/>
</dbReference>
<proteinExistence type="inferred from homology"/>
<evidence type="ECO:0000256" key="5">
    <source>
        <dbReference type="ARBA" id="ARBA00022989"/>
    </source>
</evidence>
<dbReference type="PANTHER" id="PTHR32285">
    <property type="entry name" value="PROTEIN TRICHOME BIREFRINGENCE-LIKE 9-RELATED"/>
    <property type="match status" value="1"/>
</dbReference>
<evidence type="ECO:0000256" key="4">
    <source>
        <dbReference type="ARBA" id="ARBA00022968"/>
    </source>
</evidence>
<evidence type="ECO:0000256" key="2">
    <source>
        <dbReference type="ARBA" id="ARBA00007727"/>
    </source>
</evidence>
<keyword evidence="5" id="KW-1133">Transmembrane helix</keyword>
<dbReference type="Pfam" id="PF14416">
    <property type="entry name" value="PMR5N"/>
    <property type="match status" value="1"/>
</dbReference>
<comment type="subcellular location">
    <subcellularLocation>
        <location evidence="1">Membrane</location>
        <topology evidence="1">Single-pass membrane protein</topology>
    </subcellularLocation>
</comment>
<feature type="domain" description="Trichome birefringence-like C-terminal" evidence="8">
    <location>
        <begin position="101"/>
        <end position="363"/>
    </location>
</feature>
<dbReference type="Proteomes" id="UP001341840">
    <property type="component" value="Unassembled WGS sequence"/>
</dbReference>
<evidence type="ECO:0000313" key="10">
    <source>
        <dbReference type="EMBL" id="MED6171941.1"/>
    </source>
</evidence>
<keyword evidence="6" id="KW-0472">Membrane</keyword>
<dbReference type="PANTHER" id="PTHR32285:SF354">
    <property type="entry name" value="PMR5_CAS1P GDSL_SGNH-LIKE ACYL-ESTERASE FAMILY PROTEIN"/>
    <property type="match status" value="1"/>
</dbReference>
<comment type="similarity">
    <text evidence="2">Belongs to the PC-esterase family. TBL subfamily.</text>
</comment>
<gene>
    <name evidence="10" type="primary">TBL39_3</name>
    <name evidence="10" type="ORF">PIB30_045634</name>
</gene>
<keyword evidence="11" id="KW-1185">Reference proteome</keyword>
<evidence type="ECO:0000259" key="9">
    <source>
        <dbReference type="Pfam" id="PF14416"/>
    </source>
</evidence>
<keyword evidence="4" id="KW-0735">Signal-anchor</keyword>
<dbReference type="EMBL" id="JASCZI010151314">
    <property type="protein sequence ID" value="MED6171941.1"/>
    <property type="molecule type" value="Genomic_DNA"/>
</dbReference>
<evidence type="ECO:0000256" key="6">
    <source>
        <dbReference type="ARBA" id="ARBA00023136"/>
    </source>
</evidence>
<name>A0ABU6VI18_9FABA</name>